<sequence length="137" mass="14505">MADTQVQTPDGVATADAAILAAWEMRKAAYAAIDAMPEAKRSESGRLSPDEKLLWAGIEHAENLIAGTTATGAEAIEAKLWTGLYHTIGSPELHGGQALLRGDLEALDAMGDALDMHVRSILSAIRSLWDMGGRNGH</sequence>
<dbReference type="RefSeq" id="WP_139383892.1">
    <property type="nucleotide sequence ID" value="NZ_FVZE01000001.1"/>
</dbReference>
<protein>
    <submittedName>
        <fullName evidence="1">Uncharacterized protein</fullName>
    </submittedName>
</protein>
<dbReference type="AlphaFoldDB" id="A0A1U6GTN7"/>
<dbReference type="STRING" id="428990.SAMN06295987_101412"/>
<gene>
    <name evidence="1" type="ORF">SAMN06295987_101412</name>
</gene>
<accession>A0A1U6GTN7</accession>
<reference evidence="2" key="1">
    <citation type="submission" date="2017-02" db="EMBL/GenBank/DDBJ databases">
        <authorList>
            <person name="Varghese N."/>
            <person name="Submissions S."/>
        </authorList>
    </citation>
    <scope>NUCLEOTIDE SEQUENCE [LARGE SCALE GENOMIC DNA]</scope>
    <source>
        <strain evidence="2">SM117</strain>
    </source>
</reference>
<proteinExistence type="predicted"/>
<dbReference type="EMBL" id="FVZE01000001">
    <property type="protein sequence ID" value="SLJ86903.1"/>
    <property type="molecule type" value="Genomic_DNA"/>
</dbReference>
<evidence type="ECO:0000313" key="2">
    <source>
        <dbReference type="Proteomes" id="UP000190989"/>
    </source>
</evidence>
<organism evidence="1 2">
    <name type="scientific">Novosphingobium mathurense</name>
    <dbReference type="NCBI Taxonomy" id="428990"/>
    <lineage>
        <taxon>Bacteria</taxon>
        <taxon>Pseudomonadati</taxon>
        <taxon>Pseudomonadota</taxon>
        <taxon>Alphaproteobacteria</taxon>
        <taxon>Sphingomonadales</taxon>
        <taxon>Sphingomonadaceae</taxon>
        <taxon>Novosphingobium</taxon>
    </lineage>
</organism>
<name>A0A1U6GTN7_9SPHN</name>
<dbReference type="Proteomes" id="UP000190989">
    <property type="component" value="Unassembled WGS sequence"/>
</dbReference>
<evidence type="ECO:0000313" key="1">
    <source>
        <dbReference type="EMBL" id="SLJ86903.1"/>
    </source>
</evidence>
<keyword evidence="2" id="KW-1185">Reference proteome</keyword>